<feature type="transmembrane region" description="Helical" evidence="8">
    <location>
        <begin position="553"/>
        <end position="577"/>
    </location>
</feature>
<dbReference type="EMBL" id="CP136920">
    <property type="protein sequence ID" value="WOO41978.1"/>
    <property type="molecule type" value="Genomic_DNA"/>
</dbReference>
<dbReference type="KEGG" id="puo:RZN69_02680"/>
<dbReference type="PANTHER" id="PTHR48086:SF7">
    <property type="entry name" value="SODIUM-SOLUTE SYMPORTER-RELATED"/>
    <property type="match status" value="1"/>
</dbReference>
<evidence type="ECO:0000256" key="7">
    <source>
        <dbReference type="RuleBase" id="RU362091"/>
    </source>
</evidence>
<feature type="transmembrane region" description="Helical" evidence="8">
    <location>
        <begin position="6"/>
        <end position="23"/>
    </location>
</feature>
<keyword evidence="10" id="KW-1185">Reference proteome</keyword>
<dbReference type="Pfam" id="PF00474">
    <property type="entry name" value="SSF"/>
    <property type="match status" value="1"/>
</dbReference>
<dbReference type="InterPro" id="IPR001734">
    <property type="entry name" value="Na/solute_symporter"/>
</dbReference>
<dbReference type="PROSITE" id="PS50283">
    <property type="entry name" value="NA_SOLUT_SYMP_3"/>
    <property type="match status" value="1"/>
</dbReference>
<feature type="transmembrane region" description="Helical" evidence="8">
    <location>
        <begin position="589"/>
        <end position="610"/>
    </location>
</feature>
<dbReference type="AlphaFoldDB" id="A0AAQ3QS38"/>
<proteinExistence type="inferred from homology"/>
<dbReference type="GO" id="GO:0022857">
    <property type="term" value="F:transmembrane transporter activity"/>
    <property type="evidence" value="ECO:0007669"/>
    <property type="project" value="InterPro"/>
</dbReference>
<reference evidence="9 10" key="1">
    <citation type="submission" date="2023-10" db="EMBL/GenBank/DDBJ databases">
        <title>Rubellicoccus peritrichatus gen. nov., sp. nov., isolated from an algae of coral reef tank.</title>
        <authorList>
            <person name="Luo J."/>
        </authorList>
    </citation>
    <scope>NUCLEOTIDE SEQUENCE [LARGE SCALE GENOMIC DNA]</scope>
    <source>
        <strain evidence="9 10">CR14</strain>
    </source>
</reference>
<protein>
    <recommendedName>
        <fullName evidence="11">Sodium:solute symporter</fullName>
    </recommendedName>
</protein>
<feature type="transmembrane region" description="Helical" evidence="8">
    <location>
        <begin position="285"/>
        <end position="307"/>
    </location>
</feature>
<dbReference type="InterPro" id="IPR038377">
    <property type="entry name" value="Na/Glc_symporter_sf"/>
</dbReference>
<feature type="transmembrane region" description="Helical" evidence="8">
    <location>
        <begin position="454"/>
        <end position="474"/>
    </location>
</feature>
<comment type="subcellular location">
    <subcellularLocation>
        <location evidence="1">Membrane</location>
        <topology evidence="1">Multi-pass membrane protein</topology>
    </subcellularLocation>
</comment>
<organism evidence="9 10">
    <name type="scientific">Rubellicoccus peritrichatus</name>
    <dbReference type="NCBI Taxonomy" id="3080537"/>
    <lineage>
        <taxon>Bacteria</taxon>
        <taxon>Pseudomonadati</taxon>
        <taxon>Verrucomicrobiota</taxon>
        <taxon>Opitutia</taxon>
        <taxon>Puniceicoccales</taxon>
        <taxon>Cerasicoccaceae</taxon>
        <taxon>Rubellicoccus</taxon>
    </lineage>
</organism>
<dbReference type="GO" id="GO:0005886">
    <property type="term" value="C:plasma membrane"/>
    <property type="evidence" value="ECO:0007669"/>
    <property type="project" value="TreeGrafter"/>
</dbReference>
<evidence type="ECO:0000256" key="5">
    <source>
        <dbReference type="ARBA" id="ARBA00022989"/>
    </source>
</evidence>
<name>A0AAQ3QS38_9BACT</name>
<comment type="similarity">
    <text evidence="2 7">Belongs to the sodium:solute symporter (SSF) (TC 2.A.21) family.</text>
</comment>
<evidence type="ECO:0000313" key="10">
    <source>
        <dbReference type="Proteomes" id="UP001304300"/>
    </source>
</evidence>
<dbReference type="RefSeq" id="WP_317834462.1">
    <property type="nucleotide sequence ID" value="NZ_CP136920.1"/>
</dbReference>
<feature type="transmembrane region" description="Helical" evidence="8">
    <location>
        <begin position="192"/>
        <end position="213"/>
    </location>
</feature>
<feature type="transmembrane region" description="Helical" evidence="8">
    <location>
        <begin position="159"/>
        <end position="180"/>
    </location>
</feature>
<feature type="transmembrane region" description="Helical" evidence="8">
    <location>
        <begin position="422"/>
        <end position="447"/>
    </location>
</feature>
<keyword evidence="4 8" id="KW-0812">Transmembrane</keyword>
<evidence type="ECO:0000256" key="3">
    <source>
        <dbReference type="ARBA" id="ARBA00022448"/>
    </source>
</evidence>
<evidence type="ECO:0000256" key="1">
    <source>
        <dbReference type="ARBA" id="ARBA00004141"/>
    </source>
</evidence>
<evidence type="ECO:0000313" key="9">
    <source>
        <dbReference type="EMBL" id="WOO41978.1"/>
    </source>
</evidence>
<evidence type="ECO:0000256" key="4">
    <source>
        <dbReference type="ARBA" id="ARBA00022692"/>
    </source>
</evidence>
<evidence type="ECO:0000256" key="2">
    <source>
        <dbReference type="ARBA" id="ARBA00006434"/>
    </source>
</evidence>
<feature type="transmembrane region" description="Helical" evidence="8">
    <location>
        <begin position="486"/>
        <end position="505"/>
    </location>
</feature>
<feature type="transmembrane region" description="Helical" evidence="8">
    <location>
        <begin position="117"/>
        <end position="139"/>
    </location>
</feature>
<dbReference type="Gene3D" id="1.20.1730.10">
    <property type="entry name" value="Sodium/glucose cotransporter"/>
    <property type="match status" value="1"/>
</dbReference>
<keyword evidence="6 8" id="KW-0472">Membrane</keyword>
<sequence length="641" mass="70905">MGSLDWILFSGVVVGLISVVLFLRRYTASVADFLAANRSAGRYLLTVADGVSGVGAITVIAVFELHYSSGFVPEYWQLMLLPVGLIISLSGWVIYRFRQTRAFTLAQFLEMRYSRRFRIFAGTICFLSGIINYGIFPAVTARFFIHMLGIPDAFELGPLLIPTYPVTMAVMLSLALFFTLTGGQVTIMITDFIQGQLVNIVMVLILGFLLFRFDWQSIIEALKTAPEDASLINPFETAKATDFNFWFYAIAVFGSFYGVMAWQGSQAYNASAKNPHEARMAKVLGNWRTAVINVLPMFLPICAFVVMSHPEFREMASSITNHVELVDDEQAKTQLLTPTVLLYLLPAGFLGLFVAVMWAAAISTDNTYLHSWGSILIQDIIIPLRGKPLSPEAHMLALRLAIVGVAVFGFFFSLFYKQNDYIFMFMSMTGAIFVGGAGSVIIGGLYWKKGTTTAAWVSMSLGAGIPITCMTARMIDPDFFLNGQEIWFAAMASASVSYVVVSLFGKENFNLDKMLHRGEYAADVEAPGQPIGDWLKAIKQFGVGPDFSKSDRFIYFLTAAIGVAFFGAFIWALIVHLTTGTDDSWWATFWWGFLVVGVIKAVIVTVWFLIGGTKDIIALLRDLGSAVRDAHDDGFVDKNEE</sequence>
<feature type="transmembrane region" description="Helical" evidence="8">
    <location>
        <begin position="75"/>
        <end position="97"/>
    </location>
</feature>
<dbReference type="PANTHER" id="PTHR48086">
    <property type="entry name" value="SODIUM/PROLINE SYMPORTER-RELATED"/>
    <property type="match status" value="1"/>
</dbReference>
<feature type="transmembrane region" description="Helical" evidence="8">
    <location>
        <begin position="396"/>
        <end position="416"/>
    </location>
</feature>
<feature type="transmembrane region" description="Helical" evidence="8">
    <location>
        <begin position="245"/>
        <end position="264"/>
    </location>
</feature>
<gene>
    <name evidence="9" type="ORF">RZN69_02680</name>
</gene>
<feature type="transmembrane region" description="Helical" evidence="8">
    <location>
        <begin position="340"/>
        <end position="361"/>
    </location>
</feature>
<dbReference type="Proteomes" id="UP001304300">
    <property type="component" value="Chromosome"/>
</dbReference>
<feature type="transmembrane region" description="Helical" evidence="8">
    <location>
        <begin position="43"/>
        <end position="63"/>
    </location>
</feature>
<accession>A0AAQ3QS38</accession>
<evidence type="ECO:0000256" key="8">
    <source>
        <dbReference type="SAM" id="Phobius"/>
    </source>
</evidence>
<keyword evidence="5 8" id="KW-1133">Transmembrane helix</keyword>
<dbReference type="InterPro" id="IPR050277">
    <property type="entry name" value="Sodium:Solute_Symporter"/>
</dbReference>
<keyword evidence="3" id="KW-0813">Transport</keyword>
<evidence type="ECO:0008006" key="11">
    <source>
        <dbReference type="Google" id="ProtNLM"/>
    </source>
</evidence>
<evidence type="ECO:0000256" key="6">
    <source>
        <dbReference type="ARBA" id="ARBA00023136"/>
    </source>
</evidence>